<accession>A0A4Z2HFC3</accession>
<dbReference type="Proteomes" id="UP000314294">
    <property type="component" value="Unassembled WGS sequence"/>
</dbReference>
<feature type="region of interest" description="Disordered" evidence="1">
    <location>
        <begin position="19"/>
        <end position="86"/>
    </location>
</feature>
<reference evidence="2 3" key="1">
    <citation type="submission" date="2019-03" db="EMBL/GenBank/DDBJ databases">
        <title>First draft genome of Liparis tanakae, snailfish: a comprehensive survey of snailfish specific genes.</title>
        <authorList>
            <person name="Kim W."/>
            <person name="Song I."/>
            <person name="Jeong J.-H."/>
            <person name="Kim D."/>
            <person name="Kim S."/>
            <person name="Ryu S."/>
            <person name="Song J.Y."/>
            <person name="Lee S.K."/>
        </authorList>
    </citation>
    <scope>NUCLEOTIDE SEQUENCE [LARGE SCALE GENOMIC DNA]</scope>
    <source>
        <tissue evidence="2">Muscle</tissue>
    </source>
</reference>
<evidence type="ECO:0000313" key="3">
    <source>
        <dbReference type="Proteomes" id="UP000314294"/>
    </source>
</evidence>
<dbReference type="EMBL" id="SRLO01000250">
    <property type="protein sequence ID" value="TNN64549.1"/>
    <property type="molecule type" value="Genomic_DNA"/>
</dbReference>
<dbReference type="AlphaFoldDB" id="A0A4Z2HFC3"/>
<proteinExistence type="predicted"/>
<evidence type="ECO:0000256" key="1">
    <source>
        <dbReference type="SAM" id="MobiDB-lite"/>
    </source>
</evidence>
<comment type="caution">
    <text evidence="2">The sequence shown here is derived from an EMBL/GenBank/DDBJ whole genome shotgun (WGS) entry which is preliminary data.</text>
</comment>
<sequence>MAGSSQLLIIPECQSWSAPIIPGKKKTPPPPNHHPTLSSTRLYLSPVRRTPPLSGRHTPATMVGGVAMQDGLTKGRTDKTDRHVAV</sequence>
<protein>
    <submittedName>
        <fullName evidence="2">Uncharacterized protein</fullName>
    </submittedName>
</protein>
<keyword evidence="3" id="KW-1185">Reference proteome</keyword>
<evidence type="ECO:0000313" key="2">
    <source>
        <dbReference type="EMBL" id="TNN64549.1"/>
    </source>
</evidence>
<feature type="compositionally biased region" description="Basic and acidic residues" evidence="1">
    <location>
        <begin position="73"/>
        <end position="86"/>
    </location>
</feature>
<organism evidence="2 3">
    <name type="scientific">Liparis tanakae</name>
    <name type="common">Tanaka's snailfish</name>
    <dbReference type="NCBI Taxonomy" id="230148"/>
    <lineage>
        <taxon>Eukaryota</taxon>
        <taxon>Metazoa</taxon>
        <taxon>Chordata</taxon>
        <taxon>Craniata</taxon>
        <taxon>Vertebrata</taxon>
        <taxon>Euteleostomi</taxon>
        <taxon>Actinopterygii</taxon>
        <taxon>Neopterygii</taxon>
        <taxon>Teleostei</taxon>
        <taxon>Neoteleostei</taxon>
        <taxon>Acanthomorphata</taxon>
        <taxon>Eupercaria</taxon>
        <taxon>Perciformes</taxon>
        <taxon>Cottioidei</taxon>
        <taxon>Cottales</taxon>
        <taxon>Liparidae</taxon>
        <taxon>Liparis</taxon>
    </lineage>
</organism>
<gene>
    <name evidence="2" type="ORF">EYF80_025176</name>
</gene>
<name>A0A4Z2HFC3_9TELE</name>